<proteinExistence type="predicted"/>
<protein>
    <submittedName>
        <fullName evidence="1">DUF4238 domain-containing protein</fullName>
    </submittedName>
</protein>
<evidence type="ECO:0000313" key="1">
    <source>
        <dbReference type="EMBL" id="MFC4390669.1"/>
    </source>
</evidence>
<comment type="caution">
    <text evidence="1">The sequence shown here is derived from an EMBL/GenBank/DDBJ whole genome shotgun (WGS) entry which is preliminary data.</text>
</comment>
<evidence type="ECO:0000313" key="2">
    <source>
        <dbReference type="Proteomes" id="UP001595719"/>
    </source>
</evidence>
<gene>
    <name evidence="1" type="ORF">ACFOY0_06660</name>
</gene>
<reference evidence="2" key="1">
    <citation type="journal article" date="2019" name="Int. J. Syst. Evol. Microbiol.">
        <title>The Global Catalogue of Microorganisms (GCM) 10K type strain sequencing project: providing services to taxonomists for standard genome sequencing and annotation.</title>
        <authorList>
            <consortium name="The Broad Institute Genomics Platform"/>
            <consortium name="The Broad Institute Genome Sequencing Center for Infectious Disease"/>
            <person name="Wu L."/>
            <person name="Ma J."/>
        </authorList>
    </citation>
    <scope>NUCLEOTIDE SEQUENCE [LARGE SCALE GENOMIC DNA]</scope>
    <source>
        <strain evidence="2">CGMCC 1.15345</strain>
    </source>
</reference>
<organism evidence="1 2">
    <name type="scientific">Flavobacterium quisquiliarum</name>
    <dbReference type="NCBI Taxonomy" id="1834436"/>
    <lineage>
        <taxon>Bacteria</taxon>
        <taxon>Pseudomonadati</taxon>
        <taxon>Bacteroidota</taxon>
        <taxon>Flavobacteriia</taxon>
        <taxon>Flavobacteriales</taxon>
        <taxon>Flavobacteriaceae</taxon>
        <taxon>Flavobacterium</taxon>
    </lineage>
</organism>
<keyword evidence="2" id="KW-1185">Reference proteome</keyword>
<dbReference type="Proteomes" id="UP001595719">
    <property type="component" value="Unassembled WGS sequence"/>
</dbReference>
<name>A0ABV8W2G8_9FLAO</name>
<accession>A0ABV8W2G8</accession>
<sequence>MTPRQKKGSKNHHFVPQFFQRFFSYENNRKTIGMYNIRHNQFRIQVPIPSQLSSPNFYGRDGELEDWLSKHETDCAPLFREMLETEKLPIFQSSDHFKMMQFMIILDLRNPVHFKILNYFAQKLRNTKSKISEGNVSPDMIPSLEKEQTDQGKMSSLQSAGLIAKDVMDLKYKLIKNTSASPFIISDNPLVMYNQFLEKRKWKFCSQRDYGFKGIQFFLPLNDSHMLAVYDSDIYKLGNKKQLVVKIDDKSSIDQLNILQFLNSETTVNFNHRASEHYIRMLHEKSKKYKKANDGFISVHALKPPKVNDNFTAQLIEMGVSDLNIKLSVQKLNFISKSCAVRMRTIEDQYRKNTKLKGNTLQVFRLTPIIDNIQ</sequence>
<dbReference type="Pfam" id="PF14022">
    <property type="entry name" value="DUF4238"/>
    <property type="match status" value="1"/>
</dbReference>
<dbReference type="EMBL" id="JBHSCO010000002">
    <property type="protein sequence ID" value="MFC4390669.1"/>
    <property type="molecule type" value="Genomic_DNA"/>
</dbReference>
<dbReference type="RefSeq" id="WP_219071265.1">
    <property type="nucleotide sequence ID" value="NZ_JBHSCO010000002.1"/>
</dbReference>
<dbReference type="InterPro" id="IPR025332">
    <property type="entry name" value="DUF4238"/>
</dbReference>